<sequence length="68" mass="7576">MREIIRILSAKNQHPNHWLRLFSAPEYAPGDNSDILSPITSDPLTATIHWKLAHTGLAGALTQETCRV</sequence>
<keyword evidence="2" id="KW-1185">Reference proteome</keyword>
<dbReference type="RefSeq" id="WP_033788720.1">
    <property type="nucleotide sequence ID" value="NZ_JBLEZF010000001.1"/>
</dbReference>
<evidence type="ECO:0000313" key="2">
    <source>
        <dbReference type="Proteomes" id="UP000193785"/>
    </source>
</evidence>
<organism evidence="1 2">
    <name type="scientific">Pantoea septica</name>
    <dbReference type="NCBI Taxonomy" id="472695"/>
    <lineage>
        <taxon>Bacteria</taxon>
        <taxon>Pseudomonadati</taxon>
        <taxon>Pseudomonadota</taxon>
        <taxon>Gammaproteobacteria</taxon>
        <taxon>Enterobacterales</taxon>
        <taxon>Erwiniaceae</taxon>
        <taxon>Pantoea</taxon>
    </lineage>
</organism>
<dbReference type="Proteomes" id="UP000193785">
    <property type="component" value="Unassembled WGS sequence"/>
</dbReference>
<comment type="caution">
    <text evidence="1">The sequence shown here is derived from an EMBL/GenBank/DDBJ whole genome shotgun (WGS) entry which is preliminary data.</text>
</comment>
<evidence type="ECO:0000313" key="1">
    <source>
        <dbReference type="EMBL" id="ORM96714.1"/>
    </source>
</evidence>
<gene>
    <name evidence="1" type="ORF">HA46_16135</name>
</gene>
<accession>A0ABX3UNS7</accession>
<protein>
    <submittedName>
        <fullName evidence="1">Uncharacterized protein</fullName>
    </submittedName>
</protein>
<dbReference type="EMBL" id="MLJJ01000035">
    <property type="protein sequence ID" value="ORM96714.1"/>
    <property type="molecule type" value="Genomic_DNA"/>
</dbReference>
<name>A0ABX3UNS7_9GAMM</name>
<reference evidence="1 2" key="1">
    <citation type="journal article" date="2017" name="Antonie Van Leeuwenhoek">
        <title>Phylogenomic resolution of the bacterial genus Pantoea and its relationship with Erwinia and Tatumella.</title>
        <authorList>
            <person name="Palmer M."/>
            <person name="Steenkamp E.T."/>
            <person name="Coetzee M.P."/>
            <person name="Chan W.Y."/>
            <person name="van Zyl E."/>
            <person name="De Maayer P."/>
            <person name="Coutinho T.A."/>
            <person name="Blom J."/>
            <person name="Smits T.H."/>
            <person name="Duffy B."/>
            <person name="Venter S.N."/>
        </authorList>
    </citation>
    <scope>NUCLEOTIDE SEQUENCE [LARGE SCALE GENOMIC DNA]</scope>
    <source>
        <strain evidence="1 2">LMG 5345</strain>
    </source>
</reference>
<proteinExistence type="predicted"/>